<evidence type="ECO:0000256" key="4">
    <source>
        <dbReference type="ARBA" id="ARBA00051722"/>
    </source>
</evidence>
<evidence type="ECO:0000256" key="3">
    <source>
        <dbReference type="ARBA" id="ARBA00022912"/>
    </source>
</evidence>
<accession>A0ABY4RQF8</accession>
<gene>
    <name evidence="6" type="primary">ywqE</name>
    <name evidence="6" type="ORF">SK3146_03594</name>
</gene>
<comment type="similarity">
    <text evidence="1 5">Belongs to the metallo-dependent hydrolases superfamily. CpsB/CapC family.</text>
</comment>
<evidence type="ECO:0000256" key="1">
    <source>
        <dbReference type="ARBA" id="ARBA00005750"/>
    </source>
</evidence>
<evidence type="ECO:0000256" key="2">
    <source>
        <dbReference type="ARBA" id="ARBA00022801"/>
    </source>
</evidence>
<reference evidence="6" key="1">
    <citation type="submission" date="2018-02" db="EMBL/GenBank/DDBJ databases">
        <authorList>
            <person name="Kim S.-K."/>
            <person name="Jung H.-I."/>
            <person name="Lee S.-W."/>
        </authorList>
    </citation>
    <scope>NUCLEOTIDE SEQUENCE</scope>
    <source>
        <strain evidence="6">SK3146</strain>
    </source>
</reference>
<dbReference type="Gene3D" id="3.20.20.140">
    <property type="entry name" value="Metal-dependent hydrolases"/>
    <property type="match status" value="1"/>
</dbReference>
<keyword evidence="2 5" id="KW-0378">Hydrolase</keyword>
<proteinExistence type="inferred from homology"/>
<keyword evidence="3 5" id="KW-0904">Protein phosphatase</keyword>
<keyword evidence="7" id="KW-1185">Reference proteome</keyword>
<dbReference type="PANTHER" id="PTHR39181">
    <property type="entry name" value="TYROSINE-PROTEIN PHOSPHATASE YWQE"/>
    <property type="match status" value="1"/>
</dbReference>
<dbReference type="PANTHER" id="PTHR39181:SF1">
    <property type="entry name" value="TYROSINE-PROTEIN PHOSPHATASE YWQE"/>
    <property type="match status" value="1"/>
</dbReference>
<dbReference type="EC" id="3.1.3.48" evidence="5"/>
<dbReference type="SUPFAM" id="SSF89550">
    <property type="entry name" value="PHP domain-like"/>
    <property type="match status" value="1"/>
</dbReference>
<sequence>MIDIHSHLIPGIDDGAKDMEESIAMARAAVEEGIHTLIATPHHANGKYDNPWKRVVQAVHDVNEALKEQGIPLTVLSGQEIRVYSRLLEDLHNDIAGTLHSTPYILIEFPTREIPKETESLFHELRVMGLVPIIAHPERNIELAENPSKLERLIRQGALSQITSHSINGLFGKKIQKLSLEMCKHHLAHFIASDAHNMKYRAFGLREAYALLSRQLGDRLVQGYMENAEKLIRGEAVEAPEPGWRDKAWWRFW</sequence>
<dbReference type="EMBL" id="CP027059">
    <property type="protein sequence ID" value="UQZ84348.1"/>
    <property type="molecule type" value="Genomic_DNA"/>
</dbReference>
<name>A0ABY4RQF8_9BACL</name>
<comment type="catalytic activity">
    <reaction evidence="4 5">
        <text>O-phospho-L-tyrosyl-[protein] + H2O = L-tyrosyl-[protein] + phosphate</text>
        <dbReference type="Rhea" id="RHEA:10684"/>
        <dbReference type="Rhea" id="RHEA-COMP:10136"/>
        <dbReference type="Rhea" id="RHEA-COMP:20101"/>
        <dbReference type="ChEBI" id="CHEBI:15377"/>
        <dbReference type="ChEBI" id="CHEBI:43474"/>
        <dbReference type="ChEBI" id="CHEBI:46858"/>
        <dbReference type="ChEBI" id="CHEBI:61978"/>
        <dbReference type="EC" id="3.1.3.48"/>
    </reaction>
</comment>
<dbReference type="InterPro" id="IPR016667">
    <property type="entry name" value="Caps_polysacc_synth_CpsB/CapC"/>
</dbReference>
<dbReference type="Proteomes" id="UP001057134">
    <property type="component" value="Chromosome"/>
</dbReference>
<dbReference type="RefSeq" id="WP_249860122.1">
    <property type="nucleotide sequence ID" value="NZ_CP027059.1"/>
</dbReference>
<dbReference type="Pfam" id="PF19567">
    <property type="entry name" value="CpsB_CapC"/>
    <property type="match status" value="1"/>
</dbReference>
<evidence type="ECO:0000313" key="6">
    <source>
        <dbReference type="EMBL" id="UQZ84348.1"/>
    </source>
</evidence>
<dbReference type="PIRSF" id="PIRSF016557">
    <property type="entry name" value="Caps_synth_CpsB"/>
    <property type="match status" value="1"/>
</dbReference>
<organism evidence="6 7">
    <name type="scientific">Paenibacillus konkukensis</name>
    <dbReference type="NCBI Taxonomy" id="2020716"/>
    <lineage>
        <taxon>Bacteria</taxon>
        <taxon>Bacillati</taxon>
        <taxon>Bacillota</taxon>
        <taxon>Bacilli</taxon>
        <taxon>Bacillales</taxon>
        <taxon>Paenibacillaceae</taxon>
        <taxon>Paenibacillus</taxon>
    </lineage>
</organism>
<evidence type="ECO:0000256" key="5">
    <source>
        <dbReference type="PIRNR" id="PIRNR016557"/>
    </source>
</evidence>
<dbReference type="InterPro" id="IPR016195">
    <property type="entry name" value="Pol/histidinol_Pase-like"/>
</dbReference>
<dbReference type="GO" id="GO:0004725">
    <property type="term" value="F:protein tyrosine phosphatase activity"/>
    <property type="evidence" value="ECO:0007669"/>
    <property type="project" value="UniProtKB-EC"/>
</dbReference>
<evidence type="ECO:0000313" key="7">
    <source>
        <dbReference type="Proteomes" id="UP001057134"/>
    </source>
</evidence>
<protein>
    <recommendedName>
        <fullName evidence="5">Tyrosine-protein phosphatase</fullName>
        <ecNumber evidence="5">3.1.3.48</ecNumber>
    </recommendedName>
</protein>
<reference evidence="6" key="2">
    <citation type="journal article" date="2021" name="J Anim Sci Technol">
        <title>Complete genome sequence of Paenibacillus konkukensis sp. nov. SK3146 as a potential probiotic strain.</title>
        <authorList>
            <person name="Jung H.I."/>
            <person name="Park S."/>
            <person name="Niu K.M."/>
            <person name="Lee S.W."/>
            <person name="Kothari D."/>
            <person name="Yi K.J."/>
            <person name="Kim S.K."/>
        </authorList>
    </citation>
    <scope>NUCLEOTIDE SEQUENCE</scope>
    <source>
        <strain evidence="6">SK3146</strain>
    </source>
</reference>